<sequence length="1155" mass="124828">ELAALSGLGVGLVGAADARELRETRDPRDARPKGAAVKGTTPATITAPAPSSQLHHQGAHQQTAPPASLLRRKLSWSVLPPDAPGDTQAAAPTLKRPASVIGSFLSNLGFASRSSSLRHSLSAAPVASAAPQQAAQSAHSVARQPSLDTSLVNKDATLTNRPIDTGIQHSTLQTAAEQPALQATKDISRSLAHPNSALTLNAARNNNAGNSSQDFDQDSDSLFVDSLDHQPPRLLSVSPIQKSLPHKQFHHIAWAVKSELGYRNMLSASPHPNAANLVTTEFVRIPIHNQIEDIHWPSQQDRLLWSSNGLGSDHVKFGFHFSDGGVVTSELTITKKQYDNTWNKTQLLGAAPEDMMDDSENKFGIISETSSIFSVSTESTDSCSDSDSLDLDESIVDSHIVASSRGGGVALSNSDGFHSITDDLMDQDDDGNNNIQNRLPLESNLAATSSSALSIASSDTESTLSSTQSIRDADPTLSNTKHQHLNHLNLHPHNSQSHHQQLQHGQIRHSHNQQYNPLPSTESTRLFILADGHGGILASKFFVPRTKTVLGEILESREWDFGIAMDRSLFEQKACEAFKIIDAEYCAIQVARYRTWVDAGSVPAERPDDDGCALVAVVVHNSWLVNLNVGDSRMTLTSRPKNSHSPHWNTVFTSVDHNMTHPGKVYSIYTSGGHFMSPSHTLISLNPQHPSVRKDQPYHELANARIYRHASAAVKSVGVSHRRTLNLTGTMGDLLFKIEPAVLNGIPDVSFIELDTAWEYVMVLATDGIWDHLMDNSGDAERHTAMVMSVVSAAIDGVERERDENLKEWEAYREAKREWIRTKKARKAAAKERRREERRARKLSKAAAAAVVPALTVADATVSVVVGTPTVASAATSIVSQSIAGGHGELGDVAAAAEPEETGPSAGSSSSSSSALQIHEVVVGASGSELVSAYTTEDDDTTSTASSNGSTAVASKERSLNKKRSSADNLEPDDMMATDDDDEEQGSEEIASELLSLSQQEQEGSSMHFAKSIEELSVAATAPATSSKPIKEDEISQAAVVAAVVARLDEEMDTSDCSMKPHLDQDHNTKSHHHETTTAPPKKPAYFDFNAVIESRLQQVARVLVEREMSKSALSGGDGEKGEIIHETIQQVMQNLFWQKQIRYDDATAFVAYFG</sequence>
<feature type="region of interest" description="Disordered" evidence="1">
    <location>
        <begin position="458"/>
        <end position="512"/>
    </location>
</feature>
<feature type="region of interest" description="Disordered" evidence="1">
    <location>
        <begin position="934"/>
        <end position="989"/>
    </location>
</feature>
<gene>
    <name evidence="3" type="ORF">HK100_006488</name>
</gene>
<evidence type="ECO:0000313" key="4">
    <source>
        <dbReference type="Proteomes" id="UP001211907"/>
    </source>
</evidence>
<dbReference type="InterPro" id="IPR036457">
    <property type="entry name" value="PPM-type-like_dom_sf"/>
</dbReference>
<protein>
    <recommendedName>
        <fullName evidence="2">PPM-type phosphatase domain-containing protein</fullName>
    </recommendedName>
</protein>
<feature type="compositionally biased region" description="Polar residues" evidence="1">
    <location>
        <begin position="463"/>
        <end position="480"/>
    </location>
</feature>
<dbReference type="AlphaFoldDB" id="A0AAD5XBP5"/>
<dbReference type="PANTHER" id="PTHR13832">
    <property type="entry name" value="PROTEIN PHOSPHATASE 2C"/>
    <property type="match status" value="1"/>
</dbReference>
<dbReference type="PANTHER" id="PTHR13832:SF668">
    <property type="entry name" value="PROTEIN PHOSPHATASE 2C 39-RELATED"/>
    <property type="match status" value="1"/>
</dbReference>
<dbReference type="GO" id="GO:0004722">
    <property type="term" value="F:protein serine/threonine phosphatase activity"/>
    <property type="evidence" value="ECO:0007669"/>
    <property type="project" value="InterPro"/>
</dbReference>
<evidence type="ECO:0000313" key="3">
    <source>
        <dbReference type="EMBL" id="KAJ3093686.1"/>
    </source>
</evidence>
<dbReference type="PROSITE" id="PS51746">
    <property type="entry name" value="PPM_2"/>
    <property type="match status" value="1"/>
</dbReference>
<feature type="compositionally biased region" description="Low complexity" evidence="1">
    <location>
        <begin position="40"/>
        <end position="50"/>
    </location>
</feature>
<dbReference type="Proteomes" id="UP001211907">
    <property type="component" value="Unassembled WGS sequence"/>
</dbReference>
<evidence type="ECO:0000256" key="1">
    <source>
        <dbReference type="SAM" id="MobiDB-lite"/>
    </source>
</evidence>
<dbReference type="EMBL" id="JADGJH010003002">
    <property type="protein sequence ID" value="KAJ3093686.1"/>
    <property type="molecule type" value="Genomic_DNA"/>
</dbReference>
<reference evidence="3" key="1">
    <citation type="submission" date="2020-05" db="EMBL/GenBank/DDBJ databases">
        <title>Phylogenomic resolution of chytrid fungi.</title>
        <authorList>
            <person name="Stajich J.E."/>
            <person name="Amses K."/>
            <person name="Simmons R."/>
            <person name="Seto K."/>
            <person name="Myers J."/>
            <person name="Bonds A."/>
            <person name="Quandt C.A."/>
            <person name="Barry K."/>
            <person name="Liu P."/>
            <person name="Grigoriev I."/>
            <person name="Longcore J.E."/>
            <person name="James T.Y."/>
        </authorList>
    </citation>
    <scope>NUCLEOTIDE SEQUENCE</scope>
    <source>
        <strain evidence="3">JEL0513</strain>
    </source>
</reference>
<feature type="region of interest" description="Disordered" evidence="1">
    <location>
        <begin position="15"/>
        <end position="66"/>
    </location>
</feature>
<feature type="compositionally biased region" description="Acidic residues" evidence="1">
    <location>
        <begin position="970"/>
        <end position="989"/>
    </location>
</feature>
<proteinExistence type="predicted"/>
<keyword evidence="4" id="KW-1185">Reference proteome</keyword>
<evidence type="ECO:0000259" key="2">
    <source>
        <dbReference type="PROSITE" id="PS51746"/>
    </source>
</evidence>
<dbReference type="InterPro" id="IPR015655">
    <property type="entry name" value="PP2C"/>
</dbReference>
<dbReference type="SMART" id="SM00332">
    <property type="entry name" value="PP2Cc"/>
    <property type="match status" value="1"/>
</dbReference>
<organism evidence="3 4">
    <name type="scientific">Physocladia obscura</name>
    <dbReference type="NCBI Taxonomy" id="109957"/>
    <lineage>
        <taxon>Eukaryota</taxon>
        <taxon>Fungi</taxon>
        <taxon>Fungi incertae sedis</taxon>
        <taxon>Chytridiomycota</taxon>
        <taxon>Chytridiomycota incertae sedis</taxon>
        <taxon>Chytridiomycetes</taxon>
        <taxon>Chytridiales</taxon>
        <taxon>Chytriomycetaceae</taxon>
        <taxon>Physocladia</taxon>
    </lineage>
</organism>
<dbReference type="SUPFAM" id="SSF81606">
    <property type="entry name" value="PP2C-like"/>
    <property type="match status" value="1"/>
</dbReference>
<dbReference type="Gene3D" id="3.60.40.10">
    <property type="entry name" value="PPM-type phosphatase domain"/>
    <property type="match status" value="1"/>
</dbReference>
<dbReference type="InterPro" id="IPR001932">
    <property type="entry name" value="PPM-type_phosphatase-like_dom"/>
</dbReference>
<feature type="region of interest" description="Disordered" evidence="1">
    <location>
        <begin position="202"/>
        <end position="223"/>
    </location>
</feature>
<feature type="non-terminal residue" evidence="3">
    <location>
        <position position="1155"/>
    </location>
</feature>
<dbReference type="Pfam" id="PF00481">
    <property type="entry name" value="PP2C"/>
    <property type="match status" value="1"/>
</dbReference>
<feature type="compositionally biased region" description="Low complexity" evidence="1">
    <location>
        <begin position="486"/>
        <end position="504"/>
    </location>
</feature>
<name>A0AAD5XBP5_9FUNG</name>
<feature type="compositionally biased region" description="Low complexity" evidence="1">
    <location>
        <begin position="942"/>
        <end position="954"/>
    </location>
</feature>
<accession>A0AAD5XBP5</accession>
<feature type="compositionally biased region" description="Basic and acidic residues" evidence="1">
    <location>
        <begin position="17"/>
        <end position="32"/>
    </location>
</feature>
<feature type="region of interest" description="Disordered" evidence="1">
    <location>
        <begin position="1053"/>
        <end position="1082"/>
    </location>
</feature>
<feature type="compositionally biased region" description="Polar residues" evidence="1">
    <location>
        <begin position="51"/>
        <end position="65"/>
    </location>
</feature>
<comment type="caution">
    <text evidence="3">The sequence shown here is derived from an EMBL/GenBank/DDBJ whole genome shotgun (WGS) entry which is preliminary data.</text>
</comment>
<feature type="domain" description="PPM-type phosphatase" evidence="2">
    <location>
        <begin position="506"/>
        <end position="854"/>
    </location>
</feature>
<feature type="compositionally biased region" description="Basic and acidic residues" evidence="1">
    <location>
        <begin position="1059"/>
        <end position="1069"/>
    </location>
</feature>